<evidence type="ECO:0000256" key="1">
    <source>
        <dbReference type="ARBA" id="ARBA00004651"/>
    </source>
</evidence>
<comment type="caution">
    <text evidence="15">The sequence shown here is derived from an EMBL/GenBank/DDBJ whole genome shotgun (WGS) entry which is preliminary data.</text>
</comment>
<keyword evidence="6 14" id="KW-0812">Transmembrane</keyword>
<comment type="subcellular location">
    <subcellularLocation>
        <location evidence="1 14">Cell membrane</location>
        <topology evidence="1 14">Multi-pass membrane protein</topology>
    </subcellularLocation>
</comment>
<dbReference type="GO" id="GO:0008360">
    <property type="term" value="P:regulation of cell shape"/>
    <property type="evidence" value="ECO:0007669"/>
    <property type="project" value="UniProtKB-KW"/>
</dbReference>
<dbReference type="PANTHER" id="PTHR30622">
    <property type="entry name" value="UNDECAPRENYL-DIPHOSPHATASE"/>
    <property type="match status" value="1"/>
</dbReference>
<dbReference type="EMBL" id="PFNL01000066">
    <property type="protein sequence ID" value="PIZ47068.1"/>
    <property type="molecule type" value="Genomic_DNA"/>
</dbReference>
<evidence type="ECO:0000256" key="2">
    <source>
        <dbReference type="ARBA" id="ARBA00010621"/>
    </source>
</evidence>
<accession>A0A2M7TK23</accession>
<dbReference type="InterPro" id="IPR003824">
    <property type="entry name" value="UppP"/>
</dbReference>
<evidence type="ECO:0000256" key="14">
    <source>
        <dbReference type="HAMAP-Rule" id="MF_01006"/>
    </source>
</evidence>
<dbReference type="GO" id="GO:0009252">
    <property type="term" value="P:peptidoglycan biosynthetic process"/>
    <property type="evidence" value="ECO:0007669"/>
    <property type="project" value="UniProtKB-KW"/>
</dbReference>
<keyword evidence="5 14" id="KW-1003">Cell membrane</keyword>
<feature type="transmembrane region" description="Helical" evidence="14">
    <location>
        <begin position="40"/>
        <end position="59"/>
    </location>
</feature>
<evidence type="ECO:0000256" key="6">
    <source>
        <dbReference type="ARBA" id="ARBA00022692"/>
    </source>
</evidence>
<comment type="miscellaneous">
    <text evidence="14">Bacitracin is thought to be involved in the inhibition of peptidoglycan synthesis by sequestering undecaprenyl diphosphate, thereby reducing the pool of lipid carrier available.</text>
</comment>
<keyword evidence="8 14" id="KW-1133">Transmembrane helix</keyword>
<evidence type="ECO:0000313" key="16">
    <source>
        <dbReference type="Proteomes" id="UP000228920"/>
    </source>
</evidence>
<evidence type="ECO:0000313" key="15">
    <source>
        <dbReference type="EMBL" id="PIZ47068.1"/>
    </source>
</evidence>
<proteinExistence type="inferred from homology"/>
<feature type="transmembrane region" description="Helical" evidence="14">
    <location>
        <begin position="103"/>
        <end position="121"/>
    </location>
</feature>
<keyword evidence="7 14" id="KW-0378">Hydrolase</keyword>
<feature type="transmembrane region" description="Helical" evidence="14">
    <location>
        <begin position="249"/>
        <end position="265"/>
    </location>
</feature>
<evidence type="ECO:0000256" key="10">
    <source>
        <dbReference type="ARBA" id="ARBA00023251"/>
    </source>
</evidence>
<feature type="transmembrane region" description="Helical" evidence="14">
    <location>
        <begin position="187"/>
        <end position="205"/>
    </location>
</feature>
<evidence type="ECO:0000256" key="5">
    <source>
        <dbReference type="ARBA" id="ARBA00022475"/>
    </source>
</evidence>
<dbReference type="GO" id="GO:0050380">
    <property type="term" value="F:undecaprenyl-diphosphatase activity"/>
    <property type="evidence" value="ECO:0007669"/>
    <property type="project" value="UniProtKB-UniRule"/>
</dbReference>
<organism evidence="15 16">
    <name type="scientific">candidate division WWE3 bacterium CG_4_10_14_0_2_um_filter_41_14</name>
    <dbReference type="NCBI Taxonomy" id="1975072"/>
    <lineage>
        <taxon>Bacteria</taxon>
        <taxon>Katanobacteria</taxon>
    </lineage>
</organism>
<evidence type="ECO:0000256" key="9">
    <source>
        <dbReference type="ARBA" id="ARBA00023136"/>
    </source>
</evidence>
<feature type="transmembrane region" description="Helical" evidence="14">
    <location>
        <begin position="217"/>
        <end position="237"/>
    </location>
</feature>
<evidence type="ECO:0000256" key="4">
    <source>
        <dbReference type="ARBA" id="ARBA00021581"/>
    </source>
</evidence>
<comment type="function">
    <text evidence="14">Catalyzes the dephosphorylation of undecaprenyl diphosphate (UPP). Confers resistance to bacitracin.</text>
</comment>
<dbReference type="HAMAP" id="MF_01006">
    <property type="entry name" value="Undec_diphosphatase"/>
    <property type="match status" value="1"/>
</dbReference>
<comment type="similarity">
    <text evidence="2 14">Belongs to the UppP family.</text>
</comment>
<keyword evidence="10 14" id="KW-0046">Antibiotic resistance</keyword>
<dbReference type="Proteomes" id="UP000228920">
    <property type="component" value="Unassembled WGS sequence"/>
</dbReference>
<comment type="catalytic activity">
    <reaction evidence="13 14">
        <text>di-trans,octa-cis-undecaprenyl diphosphate + H2O = di-trans,octa-cis-undecaprenyl phosphate + phosphate + H(+)</text>
        <dbReference type="Rhea" id="RHEA:28094"/>
        <dbReference type="ChEBI" id="CHEBI:15377"/>
        <dbReference type="ChEBI" id="CHEBI:15378"/>
        <dbReference type="ChEBI" id="CHEBI:43474"/>
        <dbReference type="ChEBI" id="CHEBI:58405"/>
        <dbReference type="ChEBI" id="CHEBI:60392"/>
        <dbReference type="EC" id="3.6.1.27"/>
    </reaction>
</comment>
<evidence type="ECO:0000256" key="8">
    <source>
        <dbReference type="ARBA" id="ARBA00022989"/>
    </source>
</evidence>
<protein>
    <recommendedName>
        <fullName evidence="4 14">Undecaprenyl-diphosphatase</fullName>
        <ecNumber evidence="3 14">3.6.1.27</ecNumber>
    </recommendedName>
    <alternativeName>
        <fullName evidence="12 14">Bacitracin resistance protein</fullName>
    </alternativeName>
    <alternativeName>
        <fullName evidence="11 14">Undecaprenyl pyrophosphate phosphatase</fullName>
    </alternativeName>
</protein>
<sequence length="267" mass="29275">MDYVYGVLLGIVQGVTEFFPISSSGHLILLPQLLGQSDQGLAIDAVLHLATALAIIFYFRKDFISMVMKWRTSKTLRKLIIAAIPAVIAGLVLDSIVETVFRSGWVVVATLSGVALLMWWVEKNYTEVRVMGDDHSQELDLSRVDQLDALIIGLSQVFALIPGTSRSGITIITGMWRKVPRATAAKFSFLLGAPITLGAGLLKSIDLVKNPATDWGFVFVAGLTTFGVALWSMSWLLSYLKTHTLKPFIIYRIVLAVAVSVFLLMNS</sequence>
<dbReference type="GO" id="GO:0005886">
    <property type="term" value="C:plasma membrane"/>
    <property type="evidence" value="ECO:0007669"/>
    <property type="project" value="UniProtKB-SubCell"/>
</dbReference>
<dbReference type="AlphaFoldDB" id="A0A2M7TK23"/>
<evidence type="ECO:0000256" key="11">
    <source>
        <dbReference type="ARBA" id="ARBA00032707"/>
    </source>
</evidence>
<keyword evidence="14" id="KW-0573">Peptidoglycan synthesis</keyword>
<evidence type="ECO:0000256" key="13">
    <source>
        <dbReference type="ARBA" id="ARBA00047594"/>
    </source>
</evidence>
<dbReference type="GO" id="GO:0046677">
    <property type="term" value="P:response to antibiotic"/>
    <property type="evidence" value="ECO:0007669"/>
    <property type="project" value="UniProtKB-UniRule"/>
</dbReference>
<evidence type="ECO:0000256" key="3">
    <source>
        <dbReference type="ARBA" id="ARBA00012374"/>
    </source>
</evidence>
<reference evidence="16" key="1">
    <citation type="submission" date="2017-09" db="EMBL/GenBank/DDBJ databases">
        <title>Depth-based differentiation of microbial function through sediment-hosted aquifers and enrichment of novel symbionts in the deep terrestrial subsurface.</title>
        <authorList>
            <person name="Probst A.J."/>
            <person name="Ladd B."/>
            <person name="Jarett J.K."/>
            <person name="Geller-Mcgrath D.E."/>
            <person name="Sieber C.M.K."/>
            <person name="Emerson J.B."/>
            <person name="Anantharaman K."/>
            <person name="Thomas B.C."/>
            <person name="Malmstrom R."/>
            <person name="Stieglmeier M."/>
            <person name="Klingl A."/>
            <person name="Woyke T."/>
            <person name="Ryan C.M."/>
            <person name="Banfield J.F."/>
        </authorList>
    </citation>
    <scope>NUCLEOTIDE SEQUENCE [LARGE SCALE GENOMIC DNA]</scope>
</reference>
<gene>
    <name evidence="14" type="primary">uppP</name>
    <name evidence="15" type="ORF">COY32_02310</name>
</gene>
<dbReference type="EC" id="3.6.1.27" evidence="3 14"/>
<name>A0A2M7TK23_UNCKA</name>
<dbReference type="GO" id="GO:0071555">
    <property type="term" value="P:cell wall organization"/>
    <property type="evidence" value="ECO:0007669"/>
    <property type="project" value="UniProtKB-KW"/>
</dbReference>
<keyword evidence="14" id="KW-0961">Cell wall biogenesis/degradation</keyword>
<keyword evidence="9 14" id="KW-0472">Membrane</keyword>
<dbReference type="Pfam" id="PF02673">
    <property type="entry name" value="BacA"/>
    <property type="match status" value="1"/>
</dbReference>
<dbReference type="PANTHER" id="PTHR30622:SF4">
    <property type="entry name" value="UNDECAPRENYL-DIPHOSPHATASE"/>
    <property type="match status" value="1"/>
</dbReference>
<feature type="transmembrane region" description="Helical" evidence="14">
    <location>
        <begin position="79"/>
        <end position="97"/>
    </location>
</feature>
<evidence type="ECO:0000256" key="12">
    <source>
        <dbReference type="ARBA" id="ARBA00032932"/>
    </source>
</evidence>
<keyword evidence="14" id="KW-0133">Cell shape</keyword>
<evidence type="ECO:0000256" key="7">
    <source>
        <dbReference type="ARBA" id="ARBA00022801"/>
    </source>
</evidence>